<evidence type="ECO:0000256" key="1">
    <source>
        <dbReference type="ARBA" id="ARBA00004514"/>
    </source>
</evidence>
<keyword evidence="6" id="KW-0282">Flagellum</keyword>
<keyword evidence="2" id="KW-0963">Cytoplasm</keyword>
<comment type="subcellular location">
    <subcellularLocation>
        <location evidence="1">Cytoplasm</location>
        <location evidence="1">Cytosol</location>
    </subcellularLocation>
</comment>
<evidence type="ECO:0000256" key="4">
    <source>
        <dbReference type="ARBA" id="ARBA00023186"/>
    </source>
</evidence>
<gene>
    <name evidence="6" type="primary">fliT</name>
    <name evidence="6" type="ORF">ACFQH5_14510</name>
</gene>
<evidence type="ECO:0000256" key="3">
    <source>
        <dbReference type="ARBA" id="ARBA00022795"/>
    </source>
</evidence>
<keyword evidence="7" id="KW-1185">Reference proteome</keyword>
<proteinExistence type="predicted"/>
<accession>A0ABW2F149</accession>
<protein>
    <recommendedName>
        <fullName evidence="5">Flagellar protein FliT</fullName>
    </recommendedName>
</protein>
<keyword evidence="4" id="KW-0143">Chaperone</keyword>
<dbReference type="Gene3D" id="1.20.58.380">
    <property type="entry name" value="Flagellar protein flit"/>
    <property type="match status" value="1"/>
</dbReference>
<name>A0ABW2F149_9GAMM</name>
<dbReference type="Pfam" id="PF05400">
    <property type="entry name" value="FliT"/>
    <property type="match status" value="1"/>
</dbReference>
<keyword evidence="6" id="KW-0969">Cilium</keyword>
<dbReference type="Proteomes" id="UP001596411">
    <property type="component" value="Unassembled WGS sequence"/>
</dbReference>
<evidence type="ECO:0000256" key="2">
    <source>
        <dbReference type="ARBA" id="ARBA00022490"/>
    </source>
</evidence>
<evidence type="ECO:0000313" key="7">
    <source>
        <dbReference type="Proteomes" id="UP001596411"/>
    </source>
</evidence>
<comment type="caution">
    <text evidence="6">The sequence shown here is derived from an EMBL/GenBank/DDBJ whole genome shotgun (WGS) entry which is preliminary data.</text>
</comment>
<dbReference type="InterPro" id="IPR008622">
    <property type="entry name" value="FliT"/>
</dbReference>
<evidence type="ECO:0000256" key="5">
    <source>
        <dbReference type="ARBA" id="ARBA00093797"/>
    </source>
</evidence>
<dbReference type="RefSeq" id="WP_346063349.1">
    <property type="nucleotide sequence ID" value="NZ_BAAADR010000017.1"/>
</dbReference>
<dbReference type="EMBL" id="JBHSZP010000028">
    <property type="protein sequence ID" value="MFC7090763.1"/>
    <property type="molecule type" value="Genomic_DNA"/>
</dbReference>
<organism evidence="6 7">
    <name type="scientific">Halomonas salifodinae</name>
    <dbReference type="NCBI Taxonomy" id="438745"/>
    <lineage>
        <taxon>Bacteria</taxon>
        <taxon>Pseudomonadati</taxon>
        <taxon>Pseudomonadota</taxon>
        <taxon>Gammaproteobacteria</taxon>
        <taxon>Oceanospirillales</taxon>
        <taxon>Halomonadaceae</taxon>
        <taxon>Halomonas</taxon>
    </lineage>
</organism>
<keyword evidence="6" id="KW-0966">Cell projection</keyword>
<evidence type="ECO:0000313" key="6">
    <source>
        <dbReference type="EMBL" id="MFC7090763.1"/>
    </source>
</evidence>
<sequence>MTRHPESGAGEAERLLACYEALLERSTRMLAKARDEAWEALIEEESHYVLEVERLAREDQGQALDTAQRERKASLLEQILEQDMEVRRHLVARRDELGELIGSSRRKRDLERAYRHPESAVIEAWKRFPEGTP</sequence>
<reference evidence="7" key="1">
    <citation type="journal article" date="2019" name="Int. J. Syst. Evol. Microbiol.">
        <title>The Global Catalogue of Microorganisms (GCM) 10K type strain sequencing project: providing services to taxonomists for standard genome sequencing and annotation.</title>
        <authorList>
            <consortium name="The Broad Institute Genomics Platform"/>
            <consortium name="The Broad Institute Genome Sequencing Center for Infectious Disease"/>
            <person name="Wu L."/>
            <person name="Ma J."/>
        </authorList>
    </citation>
    <scope>NUCLEOTIDE SEQUENCE [LARGE SCALE GENOMIC DNA]</scope>
    <source>
        <strain evidence="7">CGMCC 1.13666</strain>
    </source>
</reference>
<keyword evidence="3" id="KW-1005">Bacterial flagellum biogenesis</keyword>